<keyword evidence="3" id="KW-1185">Reference proteome</keyword>
<dbReference type="Gene3D" id="3.40.50.300">
    <property type="entry name" value="P-loop containing nucleotide triphosphate hydrolases"/>
    <property type="match status" value="1"/>
</dbReference>
<evidence type="ECO:0000313" key="2">
    <source>
        <dbReference type="EMBL" id="MEY8245469.1"/>
    </source>
</evidence>
<comment type="caution">
    <text evidence="2">The sequence shown here is derived from an EMBL/GenBank/DDBJ whole genome shotgun (WGS) entry which is preliminary data.</text>
</comment>
<proteinExistence type="predicted"/>
<dbReference type="Proteomes" id="UP001565200">
    <property type="component" value="Unassembled WGS sequence"/>
</dbReference>
<accession>A0ABV4CZI0</accession>
<dbReference type="RefSeq" id="WP_148464386.1">
    <property type="nucleotide sequence ID" value="NZ_JBCLPP010000017.1"/>
</dbReference>
<dbReference type="EMBL" id="JBCLPP010000017">
    <property type="protein sequence ID" value="MEY8245469.1"/>
    <property type="molecule type" value="Genomic_DNA"/>
</dbReference>
<evidence type="ECO:0000259" key="1">
    <source>
        <dbReference type="Pfam" id="PF09848"/>
    </source>
</evidence>
<gene>
    <name evidence="2" type="ORF">AAK873_07545</name>
</gene>
<name>A0ABV4CZI0_9BACT</name>
<sequence>MAATRYYYSDAISTFLTKSVNEIVGKLTLMSQHDINDETSHSWVDEIIILHEVLAPYSERGSVYFEYNIPRMGRRVDVIVIIDGIVFVLEFKTAEQKFRRDAMIQAWDYALDLKNFQEGSFSRVLVPIVVVPKEKDSHCNLELRHFGDNVYNPLMVNVRLLSHAFLKVLDTIPRSLQQSVFTDNSWAKSGYEPTPTIIEAAIALYEENTVEEITRHGGDIDKTSIELTNIIEYCRQNNRKAICFITGVPGAGKTLIGLNTAIEQFNRGEKAVYLSGNFPLVEVLQEALARDYVRRDKIKAKQEKRKACTKGEAKSKVKAFIQMIHHYRNLYLEGTKVEDGIILPIPGYFQNHTDKAYIPTEHVAIFDEAQRAWTQDELQRFMREKKGIKDFPYSEPEYLISCMDRQLDWGVVVCLVGNGQSINKGEAGLTEWIESVHRNYRDWDVYMSEYLLTSGDVTMEQLEIIRPQIKSRDSLHLKMSMRSFRSEKVSIFVNQLLALQKEEATSTLRELVNYPIVITRSLYTAKQWLRAHTRGSERMGLLASSKAERLKAISINVRYQPDFVHWFLEDDSDIRSSNALEDTLTEFKVQGLEIDWACVAWDADLRLSKDHTSWQHYQLRSGTKWQNINKPINREYQINAYRVLLTRARQGMVIVVPKGDYSLPPDETRKPEWYDEIYDYLKEVGIKEI</sequence>
<feature type="domain" description="Schlafen group 3-like DNA/RNA helicase" evidence="1">
    <location>
        <begin position="240"/>
        <end position="657"/>
    </location>
</feature>
<evidence type="ECO:0000313" key="3">
    <source>
        <dbReference type="Proteomes" id="UP001565200"/>
    </source>
</evidence>
<dbReference type="InterPro" id="IPR018647">
    <property type="entry name" value="SLFN_3-like_DNA/RNA_helicase"/>
</dbReference>
<protein>
    <submittedName>
        <fullName evidence="2">DUF2075 domain-containing protein</fullName>
    </submittedName>
</protein>
<dbReference type="InterPro" id="IPR027417">
    <property type="entry name" value="P-loop_NTPase"/>
</dbReference>
<reference evidence="2 3" key="1">
    <citation type="submission" date="2024-03" db="EMBL/GenBank/DDBJ databases">
        <title>Mouse gut bacterial collection (mGBC) of GemPharmatech.</title>
        <authorList>
            <person name="He Y."/>
            <person name="Dong L."/>
            <person name="Wu D."/>
            <person name="Gao X."/>
            <person name="Lin Z."/>
        </authorList>
    </citation>
    <scope>NUCLEOTIDE SEQUENCE [LARGE SCALE GENOMIC DNA]</scope>
    <source>
        <strain evidence="2 3">54-13</strain>
    </source>
</reference>
<organism evidence="2 3">
    <name type="scientific">Heminiphilus faecis</name>
    <dbReference type="NCBI Taxonomy" id="2601703"/>
    <lineage>
        <taxon>Bacteria</taxon>
        <taxon>Pseudomonadati</taxon>
        <taxon>Bacteroidota</taxon>
        <taxon>Bacteroidia</taxon>
        <taxon>Bacteroidales</taxon>
        <taxon>Muribaculaceae</taxon>
        <taxon>Heminiphilus</taxon>
    </lineage>
</organism>
<dbReference type="SUPFAM" id="SSF52540">
    <property type="entry name" value="P-loop containing nucleoside triphosphate hydrolases"/>
    <property type="match status" value="1"/>
</dbReference>
<dbReference type="Pfam" id="PF09848">
    <property type="entry name" value="SLFN-g3_helicase"/>
    <property type="match status" value="1"/>
</dbReference>